<dbReference type="PANTHER" id="PTHR33744:SF1">
    <property type="entry name" value="DNA-BINDING TRANSCRIPTIONAL ACTIVATOR ADER"/>
    <property type="match status" value="1"/>
</dbReference>
<accession>A0A7W9LH92</accession>
<dbReference type="Proteomes" id="UP000579153">
    <property type="component" value="Unassembled WGS sequence"/>
</dbReference>
<feature type="compositionally biased region" description="Basic and acidic residues" evidence="1">
    <location>
        <begin position="228"/>
        <end position="242"/>
    </location>
</feature>
<dbReference type="InterPro" id="IPR042070">
    <property type="entry name" value="PucR_C-HTH_sf"/>
</dbReference>
<feature type="domain" description="PucR C-terminal helix-turn-helix" evidence="2">
    <location>
        <begin position="502"/>
        <end position="558"/>
    </location>
</feature>
<comment type="caution">
    <text evidence="3">The sequence shown here is derived from an EMBL/GenBank/DDBJ whole genome shotgun (WGS) entry which is preliminary data.</text>
</comment>
<evidence type="ECO:0000313" key="3">
    <source>
        <dbReference type="EMBL" id="MBB5783717.1"/>
    </source>
</evidence>
<dbReference type="EMBL" id="JACHMB010000001">
    <property type="protein sequence ID" value="MBB5783717.1"/>
    <property type="molecule type" value="Genomic_DNA"/>
</dbReference>
<dbReference type="InterPro" id="IPR025736">
    <property type="entry name" value="PucR_C-HTH_dom"/>
</dbReference>
<dbReference type="InterPro" id="IPR051448">
    <property type="entry name" value="CdaR-like_regulators"/>
</dbReference>
<sequence>MTGPRAGWEAPVTVAELVNAGPLAGARMYGSGENPVHQVRIVDELSVFGTVAPHTAVVLIGTAASGGWAVEMATRRAWEQAAACVIAPAGGLSEGSGEVLAERLGVTLIFVDEDPLIVAVRVASAAARPEAARTQLVARCATRLAEAGPSARRVLGVLNAELPGTSVTLLDRYGRHLAGARAVDRPGAARLSTEAEGTGGRGRAEPSGDDGTPPDVGARSGVSARSDAGLRWDVSARPEGSARSEGGARGGGGVGARWSAEVEVPDLDGGLLGTLVAGGSSRSPGWPAAVRTVLRLAVAPLTAWAAQERLRSSRDFALRRALAERLLADAQQEPGEPGEPGESGEPEERGARAEAIALGWPVEGALTAYQVRPTAEAGDAALAGTLIAAAVGQVPVLPRGEGWAGWSALDPGELAERLHRCLRTMPWPCAAGVGARVEGLRSVGESLLGAEAAAFVAGSGTVARADRMGPAELLGALPTGVLRTPATVVLRPLLAVDKDGTLLETLAAVLDEGGALKAAERLGVHRNTITTRLERIKSAGFDLDDAATRLALQLACHVLLR</sequence>
<feature type="region of interest" description="Disordered" evidence="1">
    <location>
        <begin position="327"/>
        <end position="350"/>
    </location>
</feature>
<feature type="region of interest" description="Disordered" evidence="1">
    <location>
        <begin position="184"/>
        <end position="255"/>
    </location>
</feature>
<dbReference type="AlphaFoldDB" id="A0A7W9LH92"/>
<dbReference type="PANTHER" id="PTHR33744">
    <property type="entry name" value="CARBOHYDRATE DIACID REGULATOR"/>
    <property type="match status" value="1"/>
</dbReference>
<protein>
    <recommendedName>
        <fullName evidence="2">PucR C-terminal helix-turn-helix domain-containing protein</fullName>
    </recommendedName>
</protein>
<evidence type="ECO:0000256" key="1">
    <source>
        <dbReference type="SAM" id="MobiDB-lite"/>
    </source>
</evidence>
<proteinExistence type="predicted"/>
<evidence type="ECO:0000259" key="2">
    <source>
        <dbReference type="Pfam" id="PF13556"/>
    </source>
</evidence>
<gene>
    <name evidence="3" type="ORF">HD596_010473</name>
</gene>
<evidence type="ECO:0000313" key="4">
    <source>
        <dbReference type="Proteomes" id="UP000579153"/>
    </source>
</evidence>
<dbReference type="RefSeq" id="WP_185076780.1">
    <property type="nucleotide sequence ID" value="NZ_JACHMB010000001.1"/>
</dbReference>
<name>A0A7W9LH92_9ACTN</name>
<organism evidence="3 4">
    <name type="scientific">Nonomuraea jabiensis</name>
    <dbReference type="NCBI Taxonomy" id="882448"/>
    <lineage>
        <taxon>Bacteria</taxon>
        <taxon>Bacillati</taxon>
        <taxon>Actinomycetota</taxon>
        <taxon>Actinomycetes</taxon>
        <taxon>Streptosporangiales</taxon>
        <taxon>Streptosporangiaceae</taxon>
        <taxon>Nonomuraea</taxon>
    </lineage>
</organism>
<keyword evidence="4" id="KW-1185">Reference proteome</keyword>
<dbReference type="Gene3D" id="1.10.10.2840">
    <property type="entry name" value="PucR C-terminal helix-turn-helix domain"/>
    <property type="match status" value="1"/>
</dbReference>
<reference evidence="3 4" key="1">
    <citation type="submission" date="2020-08" db="EMBL/GenBank/DDBJ databases">
        <title>Sequencing the genomes of 1000 actinobacteria strains.</title>
        <authorList>
            <person name="Klenk H.-P."/>
        </authorList>
    </citation>
    <scope>NUCLEOTIDE SEQUENCE [LARGE SCALE GENOMIC DNA]</scope>
    <source>
        <strain evidence="3 4">DSM 45507</strain>
    </source>
</reference>
<dbReference type="Pfam" id="PF13556">
    <property type="entry name" value="HTH_30"/>
    <property type="match status" value="1"/>
</dbReference>